<keyword evidence="1" id="KW-0812">Transmembrane</keyword>
<organism evidence="2 3">
    <name type="scientific">Phlebiopsis gigantea (strain 11061_1 CR5-6)</name>
    <name type="common">White-rot fungus</name>
    <name type="synonym">Peniophora gigantea</name>
    <dbReference type="NCBI Taxonomy" id="745531"/>
    <lineage>
        <taxon>Eukaryota</taxon>
        <taxon>Fungi</taxon>
        <taxon>Dikarya</taxon>
        <taxon>Basidiomycota</taxon>
        <taxon>Agaricomycotina</taxon>
        <taxon>Agaricomycetes</taxon>
        <taxon>Polyporales</taxon>
        <taxon>Phanerochaetaceae</taxon>
        <taxon>Phlebiopsis</taxon>
    </lineage>
</organism>
<dbReference type="Proteomes" id="UP000053257">
    <property type="component" value="Unassembled WGS sequence"/>
</dbReference>
<keyword evidence="1" id="KW-0472">Membrane</keyword>
<evidence type="ECO:0000313" key="3">
    <source>
        <dbReference type="Proteomes" id="UP000053257"/>
    </source>
</evidence>
<protein>
    <submittedName>
        <fullName evidence="2">Uncharacterized protein</fullName>
    </submittedName>
</protein>
<sequence length="102" mass="11817">MTDYSPRNLPLTGIHSKFISTMWHSFLCVRRSDVILLIRIGIGINQPKYLHCSQLETEARTGEVESRRNVYNLSSRGVVMFRLTLMYVLHATMFPNFSIILL</sequence>
<dbReference type="EMBL" id="KN840597">
    <property type="protein sequence ID" value="KIP03852.1"/>
    <property type="molecule type" value="Genomic_DNA"/>
</dbReference>
<name>A0A0C3S2J1_PHLG1</name>
<evidence type="ECO:0000313" key="2">
    <source>
        <dbReference type="EMBL" id="KIP03852.1"/>
    </source>
</evidence>
<feature type="transmembrane region" description="Helical" evidence="1">
    <location>
        <begin position="79"/>
        <end position="101"/>
    </location>
</feature>
<dbReference type="HOGENOM" id="CLU_2278468_0_0_1"/>
<dbReference type="AlphaFoldDB" id="A0A0C3S2J1"/>
<gene>
    <name evidence="2" type="ORF">PHLGIDRAFT_221877</name>
</gene>
<keyword evidence="3" id="KW-1185">Reference proteome</keyword>
<accession>A0A0C3S2J1</accession>
<evidence type="ECO:0000256" key="1">
    <source>
        <dbReference type="SAM" id="Phobius"/>
    </source>
</evidence>
<proteinExistence type="predicted"/>
<reference evidence="2 3" key="1">
    <citation type="journal article" date="2014" name="PLoS Genet.">
        <title>Analysis of the Phlebiopsis gigantea genome, transcriptome and secretome provides insight into its pioneer colonization strategies of wood.</title>
        <authorList>
            <person name="Hori C."/>
            <person name="Ishida T."/>
            <person name="Igarashi K."/>
            <person name="Samejima M."/>
            <person name="Suzuki H."/>
            <person name="Master E."/>
            <person name="Ferreira P."/>
            <person name="Ruiz-Duenas F.J."/>
            <person name="Held B."/>
            <person name="Canessa P."/>
            <person name="Larrondo L.F."/>
            <person name="Schmoll M."/>
            <person name="Druzhinina I.S."/>
            <person name="Kubicek C.P."/>
            <person name="Gaskell J.A."/>
            <person name="Kersten P."/>
            <person name="St John F."/>
            <person name="Glasner J."/>
            <person name="Sabat G."/>
            <person name="Splinter BonDurant S."/>
            <person name="Syed K."/>
            <person name="Yadav J."/>
            <person name="Mgbeahuruike A.C."/>
            <person name="Kovalchuk A."/>
            <person name="Asiegbu F.O."/>
            <person name="Lackner G."/>
            <person name="Hoffmeister D."/>
            <person name="Rencoret J."/>
            <person name="Gutierrez A."/>
            <person name="Sun H."/>
            <person name="Lindquist E."/>
            <person name="Barry K."/>
            <person name="Riley R."/>
            <person name="Grigoriev I.V."/>
            <person name="Henrissat B."/>
            <person name="Kues U."/>
            <person name="Berka R.M."/>
            <person name="Martinez A.T."/>
            <person name="Covert S.F."/>
            <person name="Blanchette R.A."/>
            <person name="Cullen D."/>
        </authorList>
    </citation>
    <scope>NUCLEOTIDE SEQUENCE [LARGE SCALE GENOMIC DNA]</scope>
    <source>
        <strain evidence="2 3">11061_1 CR5-6</strain>
    </source>
</reference>
<keyword evidence="1" id="KW-1133">Transmembrane helix</keyword>